<protein>
    <submittedName>
        <fullName evidence="1">Uncharacterized protein</fullName>
    </submittedName>
</protein>
<gene>
    <name evidence="1" type="ORF">SAMN06269185_1635</name>
</gene>
<evidence type="ECO:0000313" key="1">
    <source>
        <dbReference type="EMBL" id="SNZ12343.1"/>
    </source>
</evidence>
<organism evidence="1 2">
    <name type="scientific">Natronoarchaeum philippinense</name>
    <dbReference type="NCBI Taxonomy" id="558529"/>
    <lineage>
        <taxon>Archaea</taxon>
        <taxon>Methanobacteriati</taxon>
        <taxon>Methanobacteriota</taxon>
        <taxon>Stenosarchaea group</taxon>
        <taxon>Halobacteria</taxon>
        <taxon>Halobacteriales</taxon>
        <taxon>Natronoarchaeaceae</taxon>
    </lineage>
</organism>
<dbReference type="AlphaFoldDB" id="A0A285NTU1"/>
<reference evidence="1 2" key="1">
    <citation type="submission" date="2017-09" db="EMBL/GenBank/DDBJ databases">
        <authorList>
            <person name="Ehlers B."/>
            <person name="Leendertz F.H."/>
        </authorList>
    </citation>
    <scope>NUCLEOTIDE SEQUENCE [LARGE SCALE GENOMIC DNA]</scope>
    <source>
        <strain evidence="1 2">DSM 27208</strain>
    </source>
</reference>
<accession>A0A285NTU1</accession>
<proteinExistence type="predicted"/>
<dbReference type="EMBL" id="OBEJ01000002">
    <property type="protein sequence ID" value="SNZ12343.1"/>
    <property type="molecule type" value="Genomic_DNA"/>
</dbReference>
<name>A0A285NTU1_NATPI</name>
<keyword evidence="2" id="KW-1185">Reference proteome</keyword>
<sequence length="162" mass="18128">MTVVERLQSNWSDELPHGVMEWQDETNTVIELEILPNRPVEPDGMRLTDESAKGAIGLVVSPPTKVDEYVDVLADDTVDIPEYYSRFPDNREPMIQHGDDALFSEWVEAAVRVLNGGGRYDESEFTLYDCLVDDPQPCLLLRERVGAVLLAPADLSPEVKGL</sequence>
<dbReference type="Proteomes" id="UP000219453">
    <property type="component" value="Unassembled WGS sequence"/>
</dbReference>
<evidence type="ECO:0000313" key="2">
    <source>
        <dbReference type="Proteomes" id="UP000219453"/>
    </source>
</evidence>